<evidence type="ECO:0000313" key="4">
    <source>
        <dbReference type="EMBL" id="CAD7581900.1"/>
    </source>
</evidence>
<evidence type="ECO:0000256" key="2">
    <source>
        <dbReference type="ARBA" id="ARBA00022900"/>
    </source>
</evidence>
<dbReference type="Gene3D" id="3.30.497.10">
    <property type="entry name" value="Antithrombin, subunit I, domain 2"/>
    <property type="match status" value="1"/>
</dbReference>
<feature type="region of interest" description="Disordered" evidence="3">
    <location>
        <begin position="1"/>
        <end position="21"/>
    </location>
</feature>
<accession>A0A7R9PGJ6</accession>
<evidence type="ECO:0000256" key="1">
    <source>
        <dbReference type="ARBA" id="ARBA00022690"/>
    </source>
</evidence>
<dbReference type="InterPro" id="IPR036186">
    <property type="entry name" value="Serpin_sf"/>
</dbReference>
<reference evidence="4" key="1">
    <citation type="submission" date="2020-11" db="EMBL/GenBank/DDBJ databases">
        <authorList>
            <person name="Tran Van P."/>
        </authorList>
    </citation>
    <scope>NUCLEOTIDE SEQUENCE</scope>
</reference>
<keyword evidence="1" id="KW-0646">Protease inhibitor</keyword>
<organism evidence="4">
    <name type="scientific">Timema californicum</name>
    <name type="common">California timema</name>
    <name type="synonym">Walking stick</name>
    <dbReference type="NCBI Taxonomy" id="61474"/>
    <lineage>
        <taxon>Eukaryota</taxon>
        <taxon>Metazoa</taxon>
        <taxon>Ecdysozoa</taxon>
        <taxon>Arthropoda</taxon>
        <taxon>Hexapoda</taxon>
        <taxon>Insecta</taxon>
        <taxon>Pterygota</taxon>
        <taxon>Neoptera</taxon>
        <taxon>Polyneoptera</taxon>
        <taxon>Phasmatodea</taxon>
        <taxon>Timematodea</taxon>
        <taxon>Timematoidea</taxon>
        <taxon>Timematidae</taxon>
        <taxon>Timema</taxon>
    </lineage>
</organism>
<name>A0A7R9PGJ6_TIMCA</name>
<keyword evidence="2" id="KW-0722">Serine protease inhibitor</keyword>
<proteinExistence type="predicted"/>
<dbReference type="InterPro" id="IPR042178">
    <property type="entry name" value="Serpin_sf_1"/>
</dbReference>
<feature type="compositionally biased region" description="Acidic residues" evidence="3">
    <location>
        <begin position="7"/>
        <end position="21"/>
    </location>
</feature>
<gene>
    <name evidence="4" type="ORF">TCMB3V08_LOCUS14433</name>
</gene>
<dbReference type="GO" id="GO:0004867">
    <property type="term" value="F:serine-type endopeptidase inhibitor activity"/>
    <property type="evidence" value="ECO:0007669"/>
    <property type="project" value="UniProtKB-KW"/>
</dbReference>
<protein>
    <submittedName>
        <fullName evidence="4">(California timema) hypothetical protein</fullName>
    </submittedName>
</protein>
<dbReference type="EMBL" id="OE238375">
    <property type="protein sequence ID" value="CAD7581900.1"/>
    <property type="molecule type" value="Genomic_DNA"/>
</dbReference>
<sequence>MSIENVLPEEEESQKEETEEEDIVLPVKKALHAVVLRSIRFTTRLYDTFRDFDNVTASPLSAELLLTLLYLGSTNHSAKDVATTLDIPANRLNCLNGYNQLTALLQVCPLIMASETRVARVPWDN</sequence>
<dbReference type="AlphaFoldDB" id="A0A7R9PGJ6"/>
<dbReference type="SUPFAM" id="SSF56574">
    <property type="entry name" value="Serpins"/>
    <property type="match status" value="1"/>
</dbReference>
<evidence type="ECO:0000256" key="3">
    <source>
        <dbReference type="SAM" id="MobiDB-lite"/>
    </source>
</evidence>